<keyword evidence="9" id="KW-1185">Reference proteome</keyword>
<evidence type="ECO:0000256" key="2">
    <source>
        <dbReference type="ARBA" id="ARBA00004584"/>
    </source>
</evidence>
<dbReference type="GO" id="GO:0005634">
    <property type="term" value="C:nucleus"/>
    <property type="evidence" value="ECO:0007669"/>
    <property type="project" value="UniProtKB-SubCell"/>
</dbReference>
<dbReference type="GO" id="GO:0034080">
    <property type="term" value="P:CENP-A containing chromatin assembly"/>
    <property type="evidence" value="ECO:0007669"/>
    <property type="project" value="TreeGrafter"/>
</dbReference>
<evidence type="ECO:0000256" key="5">
    <source>
        <dbReference type="ARBA" id="ARBA00023242"/>
    </source>
</evidence>
<comment type="similarity">
    <text evidence="3">Belongs to the CENP-I/CTF3 family.</text>
</comment>
<dbReference type="OrthoDB" id="6347512at2759"/>
<gene>
    <name evidence="8" type="ORF">DM01DRAFT_1335159</name>
</gene>
<dbReference type="PANTHER" id="PTHR48208:SF2">
    <property type="entry name" value="CENTROMERE PROTEIN I"/>
    <property type="match status" value="1"/>
</dbReference>
<reference evidence="8 9" key="1">
    <citation type="submission" date="2016-07" db="EMBL/GenBank/DDBJ databases">
        <title>Pervasive Adenine N6-methylation of Active Genes in Fungi.</title>
        <authorList>
            <consortium name="DOE Joint Genome Institute"/>
            <person name="Mondo S.J."/>
            <person name="Dannebaum R.O."/>
            <person name="Kuo R.C."/>
            <person name="Labutti K."/>
            <person name="Haridas S."/>
            <person name="Kuo A."/>
            <person name="Salamov A."/>
            <person name="Ahrendt S.R."/>
            <person name="Lipzen A."/>
            <person name="Sullivan W."/>
            <person name="Andreopoulos W.B."/>
            <person name="Clum A."/>
            <person name="Lindquist E."/>
            <person name="Daum C."/>
            <person name="Ramamoorthy G.K."/>
            <person name="Gryganskyi A."/>
            <person name="Culley D."/>
            <person name="Magnuson J.K."/>
            <person name="James T.Y."/>
            <person name="O'Malley M.A."/>
            <person name="Stajich J.E."/>
            <person name="Spatafora J.W."/>
            <person name="Visel A."/>
            <person name="Grigoriev I.V."/>
        </authorList>
    </citation>
    <scope>NUCLEOTIDE SEQUENCE [LARGE SCALE GENOMIC DNA]</scope>
    <source>
        <strain evidence="8 9">NRRL 3301</strain>
    </source>
</reference>
<dbReference type="GO" id="GO:0000939">
    <property type="term" value="C:inner kinetochore"/>
    <property type="evidence" value="ECO:0007669"/>
    <property type="project" value="TreeGrafter"/>
</dbReference>
<dbReference type="Pfam" id="PF07778">
    <property type="entry name" value="CENP-I"/>
    <property type="match status" value="1"/>
</dbReference>
<dbReference type="EMBL" id="MCGT01000011">
    <property type="protein sequence ID" value="ORX55774.1"/>
    <property type="molecule type" value="Genomic_DNA"/>
</dbReference>
<dbReference type="GO" id="GO:0000070">
    <property type="term" value="P:mitotic sister chromatid segregation"/>
    <property type="evidence" value="ECO:0007669"/>
    <property type="project" value="TreeGrafter"/>
</dbReference>
<dbReference type="STRING" id="101127.A0A1X2GKF4"/>
<evidence type="ECO:0000313" key="9">
    <source>
        <dbReference type="Proteomes" id="UP000242146"/>
    </source>
</evidence>
<comment type="subcellular location">
    <subcellularLocation>
        <location evidence="2">Chromosome</location>
        <location evidence="2">Centromere</location>
    </subcellularLocation>
    <subcellularLocation>
        <location evidence="1">Nucleus</location>
    </subcellularLocation>
</comment>
<keyword evidence="5" id="KW-0539">Nucleus</keyword>
<dbReference type="PANTHER" id="PTHR48208">
    <property type="entry name" value="CENTROMERE PROTEIN I"/>
    <property type="match status" value="1"/>
</dbReference>
<dbReference type="AlphaFoldDB" id="A0A1X2GKF4"/>
<evidence type="ECO:0000313" key="8">
    <source>
        <dbReference type="EMBL" id="ORX55774.1"/>
    </source>
</evidence>
<accession>A0A1X2GKF4</accession>
<comment type="caution">
    <text evidence="8">The sequence shown here is derived from an EMBL/GenBank/DDBJ whole genome shotgun (WGS) entry which is preliminary data.</text>
</comment>
<dbReference type="Proteomes" id="UP000242146">
    <property type="component" value="Unassembled WGS sequence"/>
</dbReference>
<dbReference type="InterPro" id="IPR012485">
    <property type="entry name" value="CENP-I"/>
</dbReference>
<protein>
    <submittedName>
        <fullName evidence="8">Mis6-domain-containing protein</fullName>
    </submittedName>
</protein>
<keyword evidence="4" id="KW-0158">Chromosome</keyword>
<sequence>MSVSDGSQVDNSVVIDPTDYSNVDGSNVDEHLDHMIGLMHSRLQQNGRRIWRKDCSGLVPLSKKFGLKAIQISGLLDVVFSQKLSDTVACSFVSCLFPRDSVPEREITRIFGNLSCRDYSPNLMARLLSWVILVYDFISPKKHLPRLYGVLFHYLTVEHTRPWTCHLLYLMTQRQHVRPYRMRQLANLIDASEPEKQLVGLFLLFRKYRPDMDVVMRKDISTVLSGFPTPNREWQAGLIDIRQCWLDESTYLPSTLTTPLITNTVSEDLDAPLSRPSKRQRPRKQDTNLVTFELEQQRRIDQSFDPEVLLNHLENQDATNQIMEVLENRMAQHLLICQRSDAIVDRIGTLLAQQLMDLLYWQPQSPINIARFRLLLKRVLTLTKFTETQIPMMQMFLQRFMPTWNGLDVTNEIFELLTYTKPGHFYEIYEHYLQPLGRLYCVNDARWKAQLILALRDMLATWSKIDWRSHSDLREEARVKSKHRWTDRQNWQFHGLEMNVDYFSTIQKFIYYVDRLSVQGLVLEEDNPVLFHASLSFFELVSNLTSVYDVPIIIVPSASFVYRCFFSDSAMAVSRLCGSLDLYKQAFENNDRSTDDWFDRSSELFLDLFNSYIMDTCTYLWRNEAFLRTTSFSLSKETIEKLVQSYSEKGQAFNCMFSLTHSSVFAGFSKAFMTNKMIEANLEDDKSGAPVTADKVAEVFDNQISYSDFRVQYLDYLQDLGFNGLVSLLYSSITSLMKRRSDENLPSQLALEQDEDE</sequence>
<proteinExistence type="inferred from homology"/>
<feature type="region of interest" description="Disordered" evidence="7">
    <location>
        <begin position="267"/>
        <end position="286"/>
    </location>
</feature>
<organism evidence="8 9">
    <name type="scientific">Hesseltinella vesiculosa</name>
    <dbReference type="NCBI Taxonomy" id="101127"/>
    <lineage>
        <taxon>Eukaryota</taxon>
        <taxon>Fungi</taxon>
        <taxon>Fungi incertae sedis</taxon>
        <taxon>Mucoromycota</taxon>
        <taxon>Mucoromycotina</taxon>
        <taxon>Mucoromycetes</taxon>
        <taxon>Mucorales</taxon>
        <taxon>Cunninghamellaceae</taxon>
        <taxon>Hesseltinella</taxon>
    </lineage>
</organism>
<name>A0A1X2GKF4_9FUNG</name>
<keyword evidence="6" id="KW-0137">Centromere</keyword>
<evidence type="ECO:0000256" key="6">
    <source>
        <dbReference type="ARBA" id="ARBA00023328"/>
    </source>
</evidence>
<evidence type="ECO:0000256" key="7">
    <source>
        <dbReference type="SAM" id="MobiDB-lite"/>
    </source>
</evidence>
<evidence type="ECO:0000256" key="4">
    <source>
        <dbReference type="ARBA" id="ARBA00022454"/>
    </source>
</evidence>
<evidence type="ECO:0000256" key="1">
    <source>
        <dbReference type="ARBA" id="ARBA00004123"/>
    </source>
</evidence>
<evidence type="ECO:0000256" key="3">
    <source>
        <dbReference type="ARBA" id="ARBA00005470"/>
    </source>
</evidence>